<proteinExistence type="predicted"/>
<feature type="transmembrane region" description="Helical" evidence="1">
    <location>
        <begin position="23"/>
        <end position="47"/>
    </location>
</feature>
<keyword evidence="1" id="KW-1133">Transmembrane helix</keyword>
<dbReference type="Proteomes" id="UP000236248">
    <property type="component" value="Chromosome NCAV"/>
</dbReference>
<protein>
    <recommendedName>
        <fullName evidence="2">PepSY domain-containing protein</fullName>
    </recommendedName>
</protein>
<evidence type="ECO:0000259" key="2">
    <source>
        <dbReference type="Pfam" id="PF03413"/>
    </source>
</evidence>
<evidence type="ECO:0000313" key="3">
    <source>
        <dbReference type="EMBL" id="SPC33563.1"/>
    </source>
</evidence>
<evidence type="ECO:0000313" key="4">
    <source>
        <dbReference type="Proteomes" id="UP000236248"/>
    </source>
</evidence>
<name>A0A2K5APJ8_9ARCH</name>
<dbReference type="Pfam" id="PF03413">
    <property type="entry name" value="PepSY"/>
    <property type="match status" value="1"/>
</dbReference>
<dbReference type="AlphaFoldDB" id="A0A2K5APJ8"/>
<evidence type="ECO:0000256" key="1">
    <source>
        <dbReference type="SAM" id="Phobius"/>
    </source>
</evidence>
<feature type="domain" description="PepSY" evidence="2">
    <location>
        <begin position="153"/>
        <end position="209"/>
    </location>
</feature>
<gene>
    <name evidence="3" type="ORF">NCAV_0369</name>
</gene>
<organism evidence="3 4">
    <name type="scientific">Candidatus Nitrosocaldus cavascurensis</name>
    <dbReference type="NCBI Taxonomy" id="2058097"/>
    <lineage>
        <taxon>Archaea</taxon>
        <taxon>Nitrososphaerota</taxon>
        <taxon>Nitrososphaeria</taxon>
        <taxon>Candidatus Nitrosocaldales</taxon>
        <taxon>Candidatus Nitrosocaldaceae</taxon>
        <taxon>Candidatus Nitrosocaldus</taxon>
    </lineage>
</organism>
<dbReference type="KEGG" id="ncv:NCAV_0369"/>
<sequence length="243" mass="27045">MNTSNVFSNNIGRIDRMRMLRRYGIIAAIVAAAIVATIGVVSAYKYYSTPEIQGSANLAAVIENFIKENRKVTFESASKTVEAGNVGVIVTEGRFTVMQGYLVYAFRVVDLERGESYKMIVDAGNGSVLYTSEPVIFRSSKYAYANIAVKISDAATNAVKEVVNGTVESGKLIIDKNNGSAFYTFMIKDGEGKFYMVRVDAKDGSVIDVVETGNSKGWYKEYWHDHYYYGYGHEYGYGYKHGW</sequence>
<dbReference type="EMBL" id="LT981265">
    <property type="protein sequence ID" value="SPC33563.1"/>
    <property type="molecule type" value="Genomic_DNA"/>
</dbReference>
<keyword evidence="1" id="KW-0472">Membrane</keyword>
<dbReference type="InterPro" id="IPR025711">
    <property type="entry name" value="PepSY"/>
</dbReference>
<reference evidence="4" key="1">
    <citation type="submission" date="2018-01" db="EMBL/GenBank/DDBJ databases">
        <authorList>
            <person name="Kerou L M."/>
        </authorList>
    </citation>
    <scope>NUCLEOTIDE SEQUENCE [LARGE SCALE GENOMIC DNA]</scope>
    <source>
        <strain evidence="4">SCU2</strain>
    </source>
</reference>
<dbReference type="Gene3D" id="3.10.450.40">
    <property type="match status" value="1"/>
</dbReference>
<keyword evidence="4" id="KW-1185">Reference proteome</keyword>
<keyword evidence="1" id="KW-0812">Transmembrane</keyword>
<accession>A0A2K5APJ8</accession>